<dbReference type="GO" id="GO:0016747">
    <property type="term" value="F:acyltransferase activity, transferring groups other than amino-acyl groups"/>
    <property type="evidence" value="ECO:0007669"/>
    <property type="project" value="InterPro"/>
</dbReference>
<feature type="compositionally biased region" description="Low complexity" evidence="1">
    <location>
        <begin position="16"/>
        <end position="26"/>
    </location>
</feature>
<feature type="region of interest" description="Disordered" evidence="1">
    <location>
        <begin position="1"/>
        <end position="27"/>
    </location>
</feature>
<evidence type="ECO:0000313" key="4">
    <source>
        <dbReference type="EMBL" id="MDI5968142.1"/>
    </source>
</evidence>
<dbReference type="AlphaFoldDB" id="A0AA90K7C7"/>
<feature type="transmembrane region" description="Helical" evidence="2">
    <location>
        <begin position="79"/>
        <end position="101"/>
    </location>
</feature>
<dbReference type="RefSeq" id="WP_271316239.1">
    <property type="nucleotide sequence ID" value="NZ_JABXJJ020000002.1"/>
</dbReference>
<name>A0AA90K7C7_9ACTN</name>
<proteinExistence type="predicted"/>
<dbReference type="InterPro" id="IPR050879">
    <property type="entry name" value="Acyltransferase_3"/>
</dbReference>
<comment type="caution">
    <text evidence="4">The sequence shown here is derived from an EMBL/GenBank/DDBJ whole genome shotgun (WGS) entry which is preliminary data.</text>
</comment>
<feature type="transmembrane region" description="Helical" evidence="2">
    <location>
        <begin position="194"/>
        <end position="213"/>
    </location>
</feature>
<dbReference type="GO" id="GO:0009103">
    <property type="term" value="P:lipopolysaccharide biosynthetic process"/>
    <property type="evidence" value="ECO:0007669"/>
    <property type="project" value="TreeGrafter"/>
</dbReference>
<dbReference type="PANTHER" id="PTHR23028">
    <property type="entry name" value="ACETYLTRANSFERASE"/>
    <property type="match status" value="1"/>
</dbReference>
<feature type="transmembrane region" description="Helical" evidence="2">
    <location>
        <begin position="276"/>
        <end position="295"/>
    </location>
</feature>
<gene>
    <name evidence="4" type="ORF">POF50_002060</name>
</gene>
<dbReference type="PANTHER" id="PTHR23028:SF53">
    <property type="entry name" value="ACYL_TRANSF_3 DOMAIN-CONTAINING PROTEIN"/>
    <property type="match status" value="1"/>
</dbReference>
<accession>A0AA90K7C7</accession>
<keyword evidence="2" id="KW-1133">Transmembrane helix</keyword>
<feature type="transmembrane region" description="Helical" evidence="2">
    <location>
        <begin position="336"/>
        <end position="357"/>
    </location>
</feature>
<feature type="transmembrane region" description="Helical" evidence="2">
    <location>
        <begin position="113"/>
        <end position="134"/>
    </location>
</feature>
<evidence type="ECO:0000259" key="3">
    <source>
        <dbReference type="Pfam" id="PF01757"/>
    </source>
</evidence>
<organism evidence="4">
    <name type="scientific">Streptantibioticus silvisoli</name>
    <dbReference type="NCBI Taxonomy" id="2705255"/>
    <lineage>
        <taxon>Bacteria</taxon>
        <taxon>Bacillati</taxon>
        <taxon>Actinomycetota</taxon>
        <taxon>Actinomycetes</taxon>
        <taxon>Kitasatosporales</taxon>
        <taxon>Streptomycetaceae</taxon>
        <taxon>Streptantibioticus</taxon>
    </lineage>
</organism>
<feature type="transmembrane region" description="Helical" evidence="2">
    <location>
        <begin position="39"/>
        <end position="59"/>
    </location>
</feature>
<dbReference type="GO" id="GO:0016020">
    <property type="term" value="C:membrane"/>
    <property type="evidence" value="ECO:0007669"/>
    <property type="project" value="TreeGrafter"/>
</dbReference>
<dbReference type="EC" id="2.3.-.-" evidence="4"/>
<evidence type="ECO:0000256" key="1">
    <source>
        <dbReference type="SAM" id="MobiDB-lite"/>
    </source>
</evidence>
<sequence>MAAVISATQPQDRPNPQAGAAQAPRPGGRRPRLYVLDGLRLCAALFVVAFHYTALTIHGSHPWGRPVQQVFPFVGKFTAYGYLGVPLFFLISGFVICLTAWGRSPKQFLVSRVTRLFPAYWFAVLATTLLTLAFGDGWLGDNITAQQTVTNLTMLQSPLHVAETDGVYWTLWCEMVFYLLFLFLVHRGLSYKRVVAFAGIWLIASVVAENAGISLLGTITMPGEAMYFSAGLMMYLMYRFGPDMITVGMTGLCWLLALHQVSRQLPGESTDVGHPLQWWCAAAVVTACFAVLLLAANHKLDFIQWRWLTTAGAMTYPLYLLHEHLGWIVIDHLHGFVPSWVLLVATIAFFLYAAWLVHRFVERPLAGFLKRGLTKVRATGWDAPERRAQ</sequence>
<evidence type="ECO:0000256" key="2">
    <source>
        <dbReference type="SAM" id="Phobius"/>
    </source>
</evidence>
<keyword evidence="4" id="KW-0808">Transferase</keyword>
<protein>
    <submittedName>
        <fullName evidence="4">Acyltransferase</fullName>
        <ecNumber evidence="4">2.3.-.-</ecNumber>
    </submittedName>
</protein>
<feature type="transmembrane region" description="Helical" evidence="2">
    <location>
        <begin position="244"/>
        <end position="261"/>
    </location>
</feature>
<keyword evidence="4" id="KW-0012">Acyltransferase</keyword>
<feature type="compositionally biased region" description="Polar residues" evidence="1">
    <location>
        <begin position="1"/>
        <end position="14"/>
    </location>
</feature>
<feature type="domain" description="Acyltransferase 3" evidence="3">
    <location>
        <begin position="35"/>
        <end position="358"/>
    </location>
</feature>
<dbReference type="InterPro" id="IPR002656">
    <property type="entry name" value="Acyl_transf_3_dom"/>
</dbReference>
<feature type="transmembrane region" description="Helical" evidence="2">
    <location>
        <begin position="166"/>
        <end position="185"/>
    </location>
</feature>
<reference evidence="4" key="1">
    <citation type="submission" date="2023-05" db="EMBL/GenBank/DDBJ databases">
        <title>Streptantibioticus silvisoli sp. nov., acidotolerant actinomycetes 1 from pine litter.</title>
        <authorList>
            <person name="Swiecimska M."/>
            <person name="Golinska P."/>
            <person name="Sangal V."/>
            <person name="Wachnowicz B."/>
            <person name="Goodfellow M."/>
        </authorList>
    </citation>
    <scope>NUCLEOTIDE SEQUENCE</scope>
    <source>
        <strain evidence="4">SL13</strain>
    </source>
</reference>
<feature type="transmembrane region" description="Helical" evidence="2">
    <location>
        <begin position="307"/>
        <end position="330"/>
    </location>
</feature>
<keyword evidence="2" id="KW-0812">Transmembrane</keyword>
<dbReference type="EMBL" id="JABXJJ020000002">
    <property type="protein sequence ID" value="MDI5968142.1"/>
    <property type="molecule type" value="Genomic_DNA"/>
</dbReference>
<keyword evidence="2" id="KW-0472">Membrane</keyword>
<dbReference type="Pfam" id="PF01757">
    <property type="entry name" value="Acyl_transf_3"/>
    <property type="match status" value="1"/>
</dbReference>